<comment type="caution">
    <text evidence="3">The sequence shown here is derived from an EMBL/GenBank/DDBJ whole genome shotgun (WGS) entry which is preliminary data.</text>
</comment>
<evidence type="ECO:0000313" key="3">
    <source>
        <dbReference type="EMBL" id="KAF7342465.1"/>
    </source>
</evidence>
<reference evidence="3" key="1">
    <citation type="submission" date="2020-05" db="EMBL/GenBank/DDBJ databases">
        <title>Mycena genomes resolve the evolution of fungal bioluminescence.</title>
        <authorList>
            <person name="Tsai I.J."/>
        </authorList>
    </citation>
    <scope>NUCLEOTIDE SEQUENCE</scope>
    <source>
        <strain evidence="3">CCC161011</strain>
    </source>
</reference>
<dbReference type="Proteomes" id="UP000620124">
    <property type="component" value="Unassembled WGS sequence"/>
</dbReference>
<dbReference type="AlphaFoldDB" id="A0A8H6XJ36"/>
<dbReference type="Gene3D" id="4.10.240.10">
    <property type="entry name" value="Zn(2)-C6 fungal-type DNA-binding domain"/>
    <property type="match status" value="1"/>
</dbReference>
<dbReference type="GO" id="GO:0008270">
    <property type="term" value="F:zinc ion binding"/>
    <property type="evidence" value="ECO:0007669"/>
    <property type="project" value="InterPro"/>
</dbReference>
<evidence type="ECO:0000259" key="2">
    <source>
        <dbReference type="PROSITE" id="PS50048"/>
    </source>
</evidence>
<dbReference type="PROSITE" id="PS00463">
    <property type="entry name" value="ZN2_CY6_FUNGAL_1"/>
    <property type="match status" value="1"/>
</dbReference>
<name>A0A8H6XJ36_9AGAR</name>
<dbReference type="CDD" id="cd00067">
    <property type="entry name" value="GAL4"/>
    <property type="match status" value="1"/>
</dbReference>
<dbReference type="Pfam" id="PF00172">
    <property type="entry name" value="Zn_clus"/>
    <property type="match status" value="1"/>
</dbReference>
<dbReference type="PROSITE" id="PS50048">
    <property type="entry name" value="ZN2_CY6_FUNGAL_2"/>
    <property type="match status" value="1"/>
</dbReference>
<dbReference type="GO" id="GO:0000981">
    <property type="term" value="F:DNA-binding transcription factor activity, RNA polymerase II-specific"/>
    <property type="evidence" value="ECO:0007669"/>
    <property type="project" value="InterPro"/>
</dbReference>
<evidence type="ECO:0000313" key="4">
    <source>
        <dbReference type="Proteomes" id="UP000620124"/>
    </source>
</evidence>
<accession>A0A8H6XJ36</accession>
<gene>
    <name evidence="3" type="ORF">MVEN_01836000</name>
</gene>
<feature type="compositionally biased region" description="Low complexity" evidence="1">
    <location>
        <begin position="65"/>
        <end position="74"/>
    </location>
</feature>
<dbReference type="InterPro" id="IPR001138">
    <property type="entry name" value="Zn2Cys6_DnaBD"/>
</dbReference>
<protein>
    <submittedName>
        <fullName evidence="3">Zn(2)-C6 fungal-type domain-containing protein</fullName>
    </submittedName>
</protein>
<dbReference type="InterPro" id="IPR036864">
    <property type="entry name" value="Zn2-C6_fun-type_DNA-bd_sf"/>
</dbReference>
<dbReference type="SUPFAM" id="SSF57701">
    <property type="entry name" value="Zn2/Cys6 DNA-binding domain"/>
    <property type="match status" value="1"/>
</dbReference>
<feature type="domain" description="Zn(2)-C6 fungal-type" evidence="2">
    <location>
        <begin position="17"/>
        <end position="49"/>
    </location>
</feature>
<dbReference type="OrthoDB" id="3046261at2759"/>
<evidence type="ECO:0000256" key="1">
    <source>
        <dbReference type="SAM" id="MobiDB-lite"/>
    </source>
</evidence>
<sequence length="521" mass="57838">MSTFVMSANMTLKKPPACDRCKARRVLCHSQPNGAPCPRCEENNVICTTTVVARGRPKRTLDIVPLPRSPSNNTSPPPPLLPQPVSKSPAHYSELTPEFVAHCFSVLQYTPQYDHPLLLNSSIMVDIRFVSFELDRLPPQSRVLALCLVCCASLTSFHPSVLGEGPRPESLTDKLFFSSNQNLLSCGVRRAPAYRALHAQVLKAAWDIGIIFEPSHENAASCWLLDMLEQCEFAGASRPFGDACIAHVRVLAPMWRSAAYTVADANNWAGHLMGIALTSVRSRTPLLFTPNDQLLLCGPQSGSLNDMVMALRSAPADLSLLHTWLPPYMYHVIHLCRELTDTIAGDSARINILSETAVINFLSSLSLMHTALSPTASPHRRIHRDARRKRISVCPGQSRTYFGLDFREMTEGTVLGDQAHDRLRLLRAQARGMAVLGLRELSRGIRYLPKIHFIPVHWTTIYEWAQFCAEEAEKVVQLSCDEVRDIKTFANELRLLGYSLDVASSPQATALIKRLDALANT</sequence>
<organism evidence="3 4">
    <name type="scientific">Mycena venus</name>
    <dbReference type="NCBI Taxonomy" id="2733690"/>
    <lineage>
        <taxon>Eukaryota</taxon>
        <taxon>Fungi</taxon>
        <taxon>Dikarya</taxon>
        <taxon>Basidiomycota</taxon>
        <taxon>Agaricomycotina</taxon>
        <taxon>Agaricomycetes</taxon>
        <taxon>Agaricomycetidae</taxon>
        <taxon>Agaricales</taxon>
        <taxon>Marasmiineae</taxon>
        <taxon>Mycenaceae</taxon>
        <taxon>Mycena</taxon>
    </lineage>
</organism>
<dbReference type="EMBL" id="JACAZI010000017">
    <property type="protein sequence ID" value="KAF7342465.1"/>
    <property type="molecule type" value="Genomic_DNA"/>
</dbReference>
<feature type="region of interest" description="Disordered" evidence="1">
    <location>
        <begin position="59"/>
        <end position="89"/>
    </location>
</feature>
<keyword evidence="4" id="KW-1185">Reference proteome</keyword>
<proteinExistence type="predicted"/>